<dbReference type="Pfam" id="PF25954">
    <property type="entry name" value="Beta-barrel_RND_2"/>
    <property type="match status" value="1"/>
</dbReference>
<dbReference type="Pfam" id="PF25919">
    <property type="entry name" value="BSH_CusB"/>
    <property type="match status" value="1"/>
</dbReference>
<protein>
    <submittedName>
        <fullName evidence="7">Efflux RND transporter periplasmic adaptor subunit</fullName>
    </submittedName>
</protein>
<dbReference type="InterPro" id="IPR045800">
    <property type="entry name" value="HMBD"/>
</dbReference>
<proteinExistence type="inferred from homology"/>
<evidence type="ECO:0000256" key="1">
    <source>
        <dbReference type="ARBA" id="ARBA00009477"/>
    </source>
</evidence>
<dbReference type="Gene3D" id="2.40.420.20">
    <property type="match status" value="1"/>
</dbReference>
<evidence type="ECO:0000259" key="4">
    <source>
        <dbReference type="Pfam" id="PF25919"/>
    </source>
</evidence>
<dbReference type="Proteomes" id="UP000245506">
    <property type="component" value="Unassembled WGS sequence"/>
</dbReference>
<gene>
    <name evidence="7" type="ORF">DKT75_08525</name>
</gene>
<feature type="domain" description="CusB-like beta-barrel" evidence="5">
    <location>
        <begin position="259"/>
        <end position="335"/>
    </location>
</feature>
<name>A0A317CHC4_9GAMM</name>
<dbReference type="InterPro" id="IPR006143">
    <property type="entry name" value="RND_pump_MFP"/>
</dbReference>
<organism evidence="7 8">
    <name type="scientific">Leucothrix arctica</name>
    <dbReference type="NCBI Taxonomy" id="1481894"/>
    <lineage>
        <taxon>Bacteria</taxon>
        <taxon>Pseudomonadati</taxon>
        <taxon>Pseudomonadota</taxon>
        <taxon>Gammaproteobacteria</taxon>
        <taxon>Thiotrichales</taxon>
        <taxon>Thiotrichaceae</taxon>
        <taxon>Leucothrix</taxon>
    </lineage>
</organism>
<evidence type="ECO:0000313" key="8">
    <source>
        <dbReference type="Proteomes" id="UP000245506"/>
    </source>
</evidence>
<reference evidence="7 8" key="1">
    <citation type="submission" date="2018-05" db="EMBL/GenBank/DDBJ databases">
        <title>Leucothrix arctica sp. nov., isolated from Arctic seawater.</title>
        <authorList>
            <person name="Choi A."/>
            <person name="Baek K."/>
        </authorList>
    </citation>
    <scope>NUCLEOTIDE SEQUENCE [LARGE SCALE GENOMIC DNA]</scope>
    <source>
        <strain evidence="7 8">IMCC9719</strain>
    </source>
</reference>
<evidence type="ECO:0000259" key="5">
    <source>
        <dbReference type="Pfam" id="PF25954"/>
    </source>
</evidence>
<comment type="caution">
    <text evidence="7">The sequence shown here is derived from an EMBL/GenBank/DDBJ whole genome shotgun (WGS) entry which is preliminary data.</text>
</comment>
<comment type="similarity">
    <text evidence="1">Belongs to the membrane fusion protein (MFP) (TC 8.A.1) family.</text>
</comment>
<dbReference type="AlphaFoldDB" id="A0A317CHC4"/>
<dbReference type="PANTHER" id="PTHR30097">
    <property type="entry name" value="CATION EFFLUX SYSTEM PROTEIN CUSB"/>
    <property type="match status" value="1"/>
</dbReference>
<dbReference type="InterPro" id="IPR058792">
    <property type="entry name" value="Beta-barrel_RND_2"/>
</dbReference>
<accession>A0A317CHC4</accession>
<dbReference type="NCBIfam" id="TIGR01730">
    <property type="entry name" value="RND_mfp"/>
    <property type="match status" value="1"/>
</dbReference>
<evidence type="ECO:0000313" key="7">
    <source>
        <dbReference type="EMBL" id="PWQ96803.1"/>
    </source>
</evidence>
<keyword evidence="8" id="KW-1185">Reference proteome</keyword>
<feature type="domain" description="CusB-like barrel-sandwich hybrid" evidence="4">
    <location>
        <begin position="139"/>
        <end position="255"/>
    </location>
</feature>
<dbReference type="OrthoDB" id="9806939at2"/>
<dbReference type="InterPro" id="IPR058790">
    <property type="entry name" value="BSH_CusB"/>
</dbReference>
<sequence>MKNNWFTPFMGITALVLIVLSNIAIAKDIERIVPGSETLSEAKKASPAEHAAKHADPTYICPMHPQVQQGEEGSCPICGMNLVLKSFDPNMSSGKPIVSVSSSTAQSMGVRTGKVTKRTLSRAINTVGYVRYDESKLFHIHARTNGWIKDPVVKVLGDKVKKSQRLASYYSPDIYTAQEDYLTALRNTSDRQKQIDVLTRLQVMEVSESVIRTLETTATKTPNVPLTSPIDGVVTEIGVRDGMYVTPSKLLYAIADLSSVWVIVDVFPDQLSWVRKGAQSTMRVGALPSETWSGRVDYIYPELNEKTRTLQVRLKFKNDDGLLKPNMFASVKINNRPVAGAVTIPREALIPSSEGFRVVKVTEENHYQPVEVKVGIKAGNRVEITEGLDVGDEIVLSGQFLIDSESNLQASFQRMSQ</sequence>
<dbReference type="FunFam" id="2.40.30.170:FF:000010">
    <property type="entry name" value="Efflux RND transporter periplasmic adaptor subunit"/>
    <property type="match status" value="1"/>
</dbReference>
<dbReference type="InterPro" id="IPR051909">
    <property type="entry name" value="MFP_Cation_Efflux"/>
</dbReference>
<keyword evidence="2" id="KW-0813">Transport</keyword>
<dbReference type="Gene3D" id="2.40.30.170">
    <property type="match status" value="1"/>
</dbReference>
<dbReference type="GO" id="GO:0046914">
    <property type="term" value="F:transition metal ion binding"/>
    <property type="evidence" value="ECO:0007669"/>
    <property type="project" value="TreeGrafter"/>
</dbReference>
<dbReference type="PANTHER" id="PTHR30097:SF15">
    <property type="entry name" value="CATION EFFLUX SYSTEM PROTEIN CUSB"/>
    <property type="match status" value="1"/>
</dbReference>
<dbReference type="GO" id="GO:0030288">
    <property type="term" value="C:outer membrane-bounded periplasmic space"/>
    <property type="evidence" value="ECO:0007669"/>
    <property type="project" value="TreeGrafter"/>
</dbReference>
<dbReference type="InterPro" id="IPR058627">
    <property type="entry name" value="MdtA-like_C"/>
</dbReference>
<dbReference type="SUPFAM" id="SSF111369">
    <property type="entry name" value="HlyD-like secretion proteins"/>
    <property type="match status" value="1"/>
</dbReference>
<dbReference type="RefSeq" id="WP_109823001.1">
    <property type="nucleotide sequence ID" value="NZ_QGKL01000026.1"/>
</dbReference>
<evidence type="ECO:0000259" key="3">
    <source>
        <dbReference type="Pfam" id="PF19335"/>
    </source>
</evidence>
<dbReference type="GO" id="GO:0016020">
    <property type="term" value="C:membrane"/>
    <property type="evidence" value="ECO:0007669"/>
    <property type="project" value="InterPro"/>
</dbReference>
<dbReference type="EMBL" id="QGKL01000026">
    <property type="protein sequence ID" value="PWQ96803.1"/>
    <property type="molecule type" value="Genomic_DNA"/>
</dbReference>
<dbReference type="Pfam" id="PF19335">
    <property type="entry name" value="HMBD"/>
    <property type="match status" value="1"/>
</dbReference>
<feature type="domain" description="Multidrug resistance protein MdtA-like C-terminal permuted SH3" evidence="6">
    <location>
        <begin position="341"/>
        <end position="398"/>
    </location>
</feature>
<feature type="domain" description="Heavy metal binding" evidence="3">
    <location>
        <begin position="59"/>
        <end position="83"/>
    </location>
</feature>
<dbReference type="Gene3D" id="6.10.140.730">
    <property type="match status" value="1"/>
</dbReference>
<dbReference type="GO" id="GO:0022857">
    <property type="term" value="F:transmembrane transporter activity"/>
    <property type="evidence" value="ECO:0007669"/>
    <property type="project" value="InterPro"/>
</dbReference>
<evidence type="ECO:0000256" key="2">
    <source>
        <dbReference type="ARBA" id="ARBA00022448"/>
    </source>
</evidence>
<dbReference type="Pfam" id="PF25967">
    <property type="entry name" value="RND-MFP_C"/>
    <property type="match status" value="1"/>
</dbReference>
<evidence type="ECO:0000259" key="6">
    <source>
        <dbReference type="Pfam" id="PF25967"/>
    </source>
</evidence>
<dbReference type="GO" id="GO:0060003">
    <property type="term" value="P:copper ion export"/>
    <property type="evidence" value="ECO:0007669"/>
    <property type="project" value="TreeGrafter"/>
</dbReference>
<dbReference type="GO" id="GO:0015679">
    <property type="term" value="P:plasma membrane copper ion transport"/>
    <property type="evidence" value="ECO:0007669"/>
    <property type="project" value="TreeGrafter"/>
</dbReference>